<evidence type="ECO:0000313" key="1">
    <source>
        <dbReference type="EMBL" id="KAJ7083723.1"/>
    </source>
</evidence>
<organism evidence="1 2">
    <name type="scientific">Mycena belliarum</name>
    <dbReference type="NCBI Taxonomy" id="1033014"/>
    <lineage>
        <taxon>Eukaryota</taxon>
        <taxon>Fungi</taxon>
        <taxon>Dikarya</taxon>
        <taxon>Basidiomycota</taxon>
        <taxon>Agaricomycotina</taxon>
        <taxon>Agaricomycetes</taxon>
        <taxon>Agaricomycetidae</taxon>
        <taxon>Agaricales</taxon>
        <taxon>Marasmiineae</taxon>
        <taxon>Mycenaceae</taxon>
        <taxon>Mycena</taxon>
    </lineage>
</organism>
<dbReference type="AlphaFoldDB" id="A0AAD6XS91"/>
<gene>
    <name evidence="1" type="ORF">B0H15DRAFT_802757</name>
</gene>
<proteinExistence type="predicted"/>
<reference evidence="1" key="1">
    <citation type="submission" date="2023-03" db="EMBL/GenBank/DDBJ databases">
        <title>Massive genome expansion in bonnet fungi (Mycena s.s.) driven by repeated elements and novel gene families across ecological guilds.</title>
        <authorList>
            <consortium name="Lawrence Berkeley National Laboratory"/>
            <person name="Harder C.B."/>
            <person name="Miyauchi S."/>
            <person name="Viragh M."/>
            <person name="Kuo A."/>
            <person name="Thoen E."/>
            <person name="Andreopoulos B."/>
            <person name="Lu D."/>
            <person name="Skrede I."/>
            <person name="Drula E."/>
            <person name="Henrissat B."/>
            <person name="Morin E."/>
            <person name="Kohler A."/>
            <person name="Barry K."/>
            <person name="LaButti K."/>
            <person name="Morin E."/>
            <person name="Salamov A."/>
            <person name="Lipzen A."/>
            <person name="Mereny Z."/>
            <person name="Hegedus B."/>
            <person name="Baldrian P."/>
            <person name="Stursova M."/>
            <person name="Weitz H."/>
            <person name="Taylor A."/>
            <person name="Grigoriev I.V."/>
            <person name="Nagy L.G."/>
            <person name="Martin F."/>
            <person name="Kauserud H."/>
        </authorList>
    </citation>
    <scope>NUCLEOTIDE SEQUENCE</scope>
    <source>
        <strain evidence="1">CBHHK173m</strain>
    </source>
</reference>
<dbReference type="EMBL" id="JARJCN010000040">
    <property type="protein sequence ID" value="KAJ7083723.1"/>
    <property type="molecule type" value="Genomic_DNA"/>
</dbReference>
<dbReference type="Proteomes" id="UP001222325">
    <property type="component" value="Unassembled WGS sequence"/>
</dbReference>
<evidence type="ECO:0000313" key="2">
    <source>
        <dbReference type="Proteomes" id="UP001222325"/>
    </source>
</evidence>
<comment type="caution">
    <text evidence="1">The sequence shown here is derived from an EMBL/GenBank/DDBJ whole genome shotgun (WGS) entry which is preliminary data.</text>
</comment>
<keyword evidence="2" id="KW-1185">Reference proteome</keyword>
<sequence length="199" mass="21884">MPFASLRLCNPFEKADASGAVFLQDEKLSLGSVTTECGGNSAVESATGVVRQKCLVLQDFDDLGYMAVLRSELREISLRVLYGSRTRLTLTRRCDNTQGDTMTKEGWSRKGFREGVGDVVASGNARDWSLARQIEDSLSQSRGVGDVTGTVMPRKRVRSQHASFAPSDAPMYSASVEDRLTTFCFREDQDITPDPSEKV</sequence>
<accession>A0AAD6XS91</accession>
<name>A0AAD6XS91_9AGAR</name>
<protein>
    <submittedName>
        <fullName evidence="1">Uncharacterized protein</fullName>
    </submittedName>
</protein>